<keyword evidence="2" id="KW-1185">Reference proteome</keyword>
<dbReference type="AlphaFoldDB" id="A0A139I1Y5"/>
<reference evidence="1 2" key="1">
    <citation type="submission" date="2015-07" db="EMBL/GenBank/DDBJ databases">
        <title>Comparative genomics of the Sigatoka disease complex on banana suggests a link between parallel evolutionary changes in Pseudocercospora fijiensis and Pseudocercospora eumusae and increased virulence on the banana host.</title>
        <authorList>
            <person name="Chang T.-C."/>
            <person name="Salvucci A."/>
            <person name="Crous P.W."/>
            <person name="Stergiopoulos I."/>
        </authorList>
    </citation>
    <scope>NUCLEOTIDE SEQUENCE [LARGE SCALE GENOMIC DNA]</scope>
    <source>
        <strain evidence="1 2">CBS 116634</strain>
    </source>
</reference>
<gene>
    <name evidence="1" type="ORF">AC579_3963</name>
</gene>
<comment type="caution">
    <text evidence="1">The sequence shown here is derived from an EMBL/GenBank/DDBJ whole genome shotgun (WGS) entry which is preliminary data.</text>
</comment>
<accession>A0A139I1Y5</accession>
<dbReference type="OrthoDB" id="10374469at2759"/>
<sequence>MRMQDIFRQFPKPLEEESSVVMPASIEKENYASLANQCQHHCAGQEWIIQERRSIQGDAEIDSDFDAQVSSGDDGNGSSSSSMNMKISRLEAGPSDITEVAVLVNMLRHSRRGSTMRARMLSIRSRLVGSKDEEGKFFEAKGVKHDLLMPRHFLLLILFLDFLPPSAV</sequence>
<dbReference type="Proteomes" id="UP000073492">
    <property type="component" value="Unassembled WGS sequence"/>
</dbReference>
<organism evidence="1 2">
    <name type="scientific">Pseudocercospora musae</name>
    <dbReference type="NCBI Taxonomy" id="113226"/>
    <lineage>
        <taxon>Eukaryota</taxon>
        <taxon>Fungi</taxon>
        <taxon>Dikarya</taxon>
        <taxon>Ascomycota</taxon>
        <taxon>Pezizomycotina</taxon>
        <taxon>Dothideomycetes</taxon>
        <taxon>Dothideomycetidae</taxon>
        <taxon>Mycosphaerellales</taxon>
        <taxon>Mycosphaerellaceae</taxon>
        <taxon>Pseudocercospora</taxon>
    </lineage>
</organism>
<evidence type="ECO:0000313" key="2">
    <source>
        <dbReference type="Proteomes" id="UP000073492"/>
    </source>
</evidence>
<protein>
    <submittedName>
        <fullName evidence="1">Uncharacterized protein</fullName>
    </submittedName>
</protein>
<evidence type="ECO:0000313" key="1">
    <source>
        <dbReference type="EMBL" id="KXT08673.1"/>
    </source>
</evidence>
<dbReference type="EMBL" id="LFZO01000416">
    <property type="protein sequence ID" value="KXT08673.1"/>
    <property type="molecule type" value="Genomic_DNA"/>
</dbReference>
<name>A0A139I1Y5_9PEZI</name>
<proteinExistence type="predicted"/>